<evidence type="ECO:0000313" key="4">
    <source>
        <dbReference type="Proteomes" id="UP000262621"/>
    </source>
</evidence>
<dbReference type="InterPro" id="IPR001919">
    <property type="entry name" value="CBD2"/>
</dbReference>
<gene>
    <name evidence="3" type="ORF">D0Q02_00150</name>
</gene>
<dbReference type="SMART" id="SM00637">
    <property type="entry name" value="CBD_II"/>
    <property type="match status" value="1"/>
</dbReference>
<dbReference type="AlphaFoldDB" id="A0A372G4K3"/>
<organism evidence="3 4">
    <name type="scientific">Micromonospora craniellae</name>
    <dbReference type="NCBI Taxonomy" id="2294034"/>
    <lineage>
        <taxon>Bacteria</taxon>
        <taxon>Bacillati</taxon>
        <taxon>Actinomycetota</taxon>
        <taxon>Actinomycetes</taxon>
        <taxon>Micromonosporales</taxon>
        <taxon>Micromonosporaceae</taxon>
        <taxon>Micromonospora</taxon>
    </lineage>
</organism>
<feature type="compositionally biased region" description="Basic and acidic residues" evidence="1">
    <location>
        <begin position="362"/>
        <end position="371"/>
    </location>
</feature>
<reference evidence="3 4" key="1">
    <citation type="submission" date="2018-08" db="EMBL/GenBank/DDBJ databases">
        <title>Verrucosispora craniellae sp. nov., isolated from a marine sponge in the South China Sea.</title>
        <authorList>
            <person name="Li L."/>
            <person name="Lin H.W."/>
        </authorList>
    </citation>
    <scope>NUCLEOTIDE SEQUENCE [LARGE SCALE GENOMIC DNA]</scope>
    <source>
        <strain evidence="3 4">LHW63014</strain>
    </source>
</reference>
<feature type="region of interest" description="Disordered" evidence="1">
    <location>
        <begin position="349"/>
        <end position="426"/>
    </location>
</feature>
<dbReference type="SUPFAM" id="SSF63829">
    <property type="entry name" value="Calcium-dependent phosphotriesterase"/>
    <property type="match status" value="1"/>
</dbReference>
<dbReference type="PANTHER" id="PTHR19328:SF13">
    <property type="entry name" value="HIPL1 PROTEIN"/>
    <property type="match status" value="1"/>
</dbReference>
<evidence type="ECO:0000313" key="3">
    <source>
        <dbReference type="EMBL" id="RFS47967.1"/>
    </source>
</evidence>
<dbReference type="GO" id="GO:0005975">
    <property type="term" value="P:carbohydrate metabolic process"/>
    <property type="evidence" value="ECO:0007669"/>
    <property type="project" value="InterPro"/>
</dbReference>
<dbReference type="SUPFAM" id="SSF49384">
    <property type="entry name" value="Carbohydrate-binding domain"/>
    <property type="match status" value="1"/>
</dbReference>
<evidence type="ECO:0000259" key="2">
    <source>
        <dbReference type="PROSITE" id="PS51173"/>
    </source>
</evidence>
<sequence length="527" mass="55187">MRIRLTVGAVLTAGLVAGAVGVGGLAGAVPTVERPPALTAGSAPGLLAVGDFDFTRPETVATGLQVPWGMDFLPDGSALVAQRPTGQVVRVRPGQQPQPVVTISGVTATSEGGLLGLAVSPTYAQDGWIYVYFTTATDNRISRFRLTAVQDQQPILTGLTRASIHNGGRIAFGPDGMLYVGVGDAGQTATAQNPQSRNGKILRVRPDGSVPPDNPTAGSPVYSLGHRHVQGLAWDAQGRLYASEFGQNTWDELNLIVAGGNYGWPTVEGRANDPRFRNPLLVWTPAEASPSGVTIAGNRLFVAGLRGNRLWNVPLNGSGGVGTPTAELLGAYGRLRTVEYGPDGWLWVTTSNRDGRGTPASTDDRVLRFPPRDGTTPPPTTPPPTTPPPTTPPPTTPPPTTPPPTTPPPTTPPPTTPPPTTGPAACTVSWTANQWSNGFTADVRVTNRGSALTSWTLTWSFPGNQQVTNAWNAQVTQSGRTVTARNVSWNGSLPTNGTATFGLQATYSGANDHPSDFRLNGTSCRLG</sequence>
<dbReference type="InterPro" id="IPR012938">
    <property type="entry name" value="Glc/Sorbosone_DH"/>
</dbReference>
<dbReference type="Gene3D" id="2.120.10.30">
    <property type="entry name" value="TolB, C-terminal domain"/>
    <property type="match status" value="1"/>
</dbReference>
<dbReference type="SUPFAM" id="SSF50952">
    <property type="entry name" value="Soluble quinoprotein glucose dehydrogenase"/>
    <property type="match status" value="1"/>
</dbReference>
<dbReference type="Proteomes" id="UP000262621">
    <property type="component" value="Unassembled WGS sequence"/>
</dbReference>
<keyword evidence="4" id="KW-1185">Reference proteome</keyword>
<dbReference type="InterPro" id="IPR012291">
    <property type="entry name" value="CBM2_carb-bd_dom_sf"/>
</dbReference>
<evidence type="ECO:0000256" key="1">
    <source>
        <dbReference type="SAM" id="MobiDB-lite"/>
    </source>
</evidence>
<dbReference type="InterPro" id="IPR011042">
    <property type="entry name" value="6-blade_b-propeller_TolB-like"/>
</dbReference>
<comment type="caution">
    <text evidence="3">The sequence shown here is derived from an EMBL/GenBank/DDBJ whole genome shotgun (WGS) entry which is preliminary data.</text>
</comment>
<dbReference type="GO" id="GO:0004553">
    <property type="term" value="F:hydrolase activity, hydrolyzing O-glycosyl compounds"/>
    <property type="evidence" value="ECO:0007669"/>
    <property type="project" value="InterPro"/>
</dbReference>
<protein>
    <submittedName>
        <fullName evidence="3">Oxidoreductase</fullName>
    </submittedName>
</protein>
<name>A0A372G4K3_9ACTN</name>
<dbReference type="OrthoDB" id="9770043at2"/>
<feature type="domain" description="CBM2" evidence="2">
    <location>
        <begin position="419"/>
        <end position="527"/>
    </location>
</feature>
<dbReference type="Pfam" id="PF00553">
    <property type="entry name" value="CBM_2"/>
    <property type="match status" value="1"/>
</dbReference>
<feature type="compositionally biased region" description="Polar residues" evidence="1">
    <location>
        <begin position="187"/>
        <end position="198"/>
    </location>
</feature>
<dbReference type="GO" id="GO:0030247">
    <property type="term" value="F:polysaccharide binding"/>
    <property type="evidence" value="ECO:0007669"/>
    <property type="project" value="UniProtKB-UniRule"/>
</dbReference>
<dbReference type="PROSITE" id="PS51173">
    <property type="entry name" value="CBM2"/>
    <property type="match status" value="1"/>
</dbReference>
<dbReference type="InterPro" id="IPR008965">
    <property type="entry name" value="CBM2/CBM3_carb-bd_dom_sf"/>
</dbReference>
<dbReference type="EMBL" id="QVFU01000001">
    <property type="protein sequence ID" value="RFS47967.1"/>
    <property type="molecule type" value="Genomic_DNA"/>
</dbReference>
<dbReference type="PANTHER" id="PTHR19328">
    <property type="entry name" value="HEDGEHOG-INTERACTING PROTEIN"/>
    <property type="match status" value="1"/>
</dbReference>
<dbReference type="InterPro" id="IPR011041">
    <property type="entry name" value="Quinoprot_gluc/sorb_DH_b-prop"/>
</dbReference>
<accession>A0A372G4K3</accession>
<dbReference type="RefSeq" id="WP_117225905.1">
    <property type="nucleotide sequence ID" value="NZ_CP061725.1"/>
</dbReference>
<proteinExistence type="predicted"/>
<dbReference type="Pfam" id="PF07995">
    <property type="entry name" value="GSDH"/>
    <property type="match status" value="1"/>
</dbReference>
<feature type="region of interest" description="Disordered" evidence="1">
    <location>
        <begin position="187"/>
        <end position="217"/>
    </location>
</feature>
<feature type="compositionally biased region" description="Pro residues" evidence="1">
    <location>
        <begin position="376"/>
        <end position="421"/>
    </location>
</feature>
<dbReference type="Gene3D" id="2.60.40.290">
    <property type="match status" value="1"/>
</dbReference>